<gene>
    <name evidence="2" type="ORF">H9659_13230</name>
</gene>
<sequence length="437" mass="48148">MKREAKIYRKWSLLIVLMIIISFLSPGMVEADGFRDVSPAYKESVNYLTGKKYTNGISPTLFGTGEPITRGSAAVILANALELPVKPSEIVAFSDVPSRAEQAIAALKQAGIVRGKNDTYFGFADSIKRGEMALMLSHAEAYALQGNPSKVSFRDVNDRYLDAVAGLVSNGITRGKSNTHFGTDDLLKRGEFAVLVYRAEMDKLTKSMPKSYSQLADKLNSGNVKSVKLIGDSITAGAGGDGFSIPQNGRVILKDGKSTYREASYTADTWANRFRAYIARPEYGQIDFFNAGISGKTAQWSLTRKDQLVSSEEDVVFVMLGTNDRIDSSLDQYEQTIRTLLSEVDKRSELMIVMAPPPSTNTIANYQFAPESINNVLKRISDENGYVFISHFDALNAYLAQHPDKSYEDLMETGSPHPTSAGYAVMWEAIQEKLQLK</sequence>
<dbReference type="InterPro" id="IPR051532">
    <property type="entry name" value="Ester_Hydrolysis_Enzymes"/>
</dbReference>
<dbReference type="PANTHER" id="PTHR30383">
    <property type="entry name" value="THIOESTERASE 1/PROTEASE 1/LYSOPHOSPHOLIPASE L1"/>
    <property type="match status" value="1"/>
</dbReference>
<evidence type="ECO:0000313" key="2">
    <source>
        <dbReference type="EMBL" id="MBD7909293.1"/>
    </source>
</evidence>
<dbReference type="RefSeq" id="WP_191691350.1">
    <property type="nucleotide sequence ID" value="NZ_JACSQY010000011.1"/>
</dbReference>
<feature type="domain" description="SLH" evidence="1">
    <location>
        <begin position="87"/>
        <end position="150"/>
    </location>
</feature>
<dbReference type="SUPFAM" id="SSF52266">
    <property type="entry name" value="SGNH hydrolase"/>
    <property type="match status" value="1"/>
</dbReference>
<keyword evidence="3" id="KW-1185">Reference proteome</keyword>
<dbReference type="InterPro" id="IPR036514">
    <property type="entry name" value="SGNH_hydro_sf"/>
</dbReference>
<evidence type="ECO:0000259" key="1">
    <source>
        <dbReference type="PROSITE" id="PS51272"/>
    </source>
</evidence>
<organism evidence="2 3">
    <name type="scientific">Sporosarcina gallistercoris</name>
    <dbReference type="NCBI Taxonomy" id="2762245"/>
    <lineage>
        <taxon>Bacteria</taxon>
        <taxon>Bacillati</taxon>
        <taxon>Bacillota</taxon>
        <taxon>Bacilli</taxon>
        <taxon>Bacillales</taxon>
        <taxon>Caryophanaceae</taxon>
        <taxon>Sporosarcina</taxon>
    </lineage>
</organism>
<dbReference type="CDD" id="cd00229">
    <property type="entry name" value="SGNH_hydrolase"/>
    <property type="match status" value="1"/>
</dbReference>
<evidence type="ECO:0000313" key="3">
    <source>
        <dbReference type="Proteomes" id="UP000659496"/>
    </source>
</evidence>
<dbReference type="PROSITE" id="PS51272">
    <property type="entry name" value="SLH"/>
    <property type="match status" value="2"/>
</dbReference>
<comment type="caution">
    <text evidence="2">The sequence shown here is derived from an EMBL/GenBank/DDBJ whole genome shotgun (WGS) entry which is preliminary data.</text>
</comment>
<dbReference type="InterPro" id="IPR013830">
    <property type="entry name" value="SGNH_hydro"/>
</dbReference>
<name>A0ABR8PM92_9BACL</name>
<dbReference type="Gene3D" id="3.40.50.1110">
    <property type="entry name" value="SGNH hydrolase"/>
    <property type="match status" value="1"/>
</dbReference>
<feature type="domain" description="SLH" evidence="1">
    <location>
        <begin position="151"/>
        <end position="210"/>
    </location>
</feature>
<reference evidence="2 3" key="1">
    <citation type="submission" date="2020-08" db="EMBL/GenBank/DDBJ databases">
        <title>A Genomic Blueprint of the Chicken Gut Microbiome.</title>
        <authorList>
            <person name="Gilroy R."/>
            <person name="Ravi A."/>
            <person name="Getino M."/>
            <person name="Pursley I."/>
            <person name="Horton D.L."/>
            <person name="Alikhan N.-F."/>
            <person name="Baker D."/>
            <person name="Gharbi K."/>
            <person name="Hall N."/>
            <person name="Watson M."/>
            <person name="Adriaenssens E.M."/>
            <person name="Foster-Nyarko E."/>
            <person name="Jarju S."/>
            <person name="Secka A."/>
            <person name="Antonio M."/>
            <person name="Oren A."/>
            <person name="Chaudhuri R."/>
            <person name="La Ragione R.M."/>
            <person name="Hildebrand F."/>
            <person name="Pallen M.J."/>
        </authorList>
    </citation>
    <scope>NUCLEOTIDE SEQUENCE [LARGE SCALE GENOMIC DNA]</scope>
    <source>
        <strain evidence="2 3">Sa3CUA8</strain>
    </source>
</reference>
<protein>
    <submittedName>
        <fullName evidence="2">S-layer homology domain-containing protein</fullName>
    </submittedName>
</protein>
<dbReference type="Pfam" id="PF13472">
    <property type="entry name" value="Lipase_GDSL_2"/>
    <property type="match status" value="1"/>
</dbReference>
<accession>A0ABR8PM92</accession>
<dbReference type="InterPro" id="IPR001119">
    <property type="entry name" value="SLH_dom"/>
</dbReference>
<proteinExistence type="predicted"/>
<dbReference type="EMBL" id="JACSQY010000011">
    <property type="protein sequence ID" value="MBD7909293.1"/>
    <property type="molecule type" value="Genomic_DNA"/>
</dbReference>
<dbReference type="Proteomes" id="UP000659496">
    <property type="component" value="Unassembled WGS sequence"/>
</dbReference>
<dbReference type="Pfam" id="PF00395">
    <property type="entry name" value="SLH"/>
    <property type="match status" value="3"/>
</dbReference>